<dbReference type="Proteomes" id="UP000186917">
    <property type="component" value="Unassembled WGS sequence"/>
</dbReference>
<dbReference type="RefSeq" id="WP_076380945.1">
    <property type="nucleotide sequence ID" value="NZ_AP017422.1"/>
</dbReference>
<accession>A0A1N7QY19</accession>
<gene>
    <name evidence="1" type="ORF">SAMN05421788_107307</name>
</gene>
<dbReference type="STRING" id="477680.SAMN05421788_107307"/>
<dbReference type="PROSITE" id="PS51257">
    <property type="entry name" value="PROKAR_LIPOPROTEIN"/>
    <property type="match status" value="1"/>
</dbReference>
<evidence type="ECO:0008006" key="3">
    <source>
        <dbReference type="Google" id="ProtNLM"/>
    </source>
</evidence>
<sequence length="209" mass="23477">MFAAKNRSTLRHFFAATNHLITAFAVVLSLSCSNPRECIAFSDTQLYTWFPYDTTHTYYFSGSNGQIDSMKLNENTATDAYTSGNHFNSEACSAGATMSTGEKPQYIYLNIYETKVNNEVQYADIEVNGLDYFGNCLSDTGYVYSNSHLAHTQYHESLQLNGREFTQVQEIIADTVRNGQTISHFWIAKNKGLVGFEENGNSTIFTLQP</sequence>
<evidence type="ECO:0000313" key="1">
    <source>
        <dbReference type="EMBL" id="SIT27745.1"/>
    </source>
</evidence>
<dbReference type="EMBL" id="FTOR01000007">
    <property type="protein sequence ID" value="SIT27745.1"/>
    <property type="molecule type" value="Genomic_DNA"/>
</dbReference>
<evidence type="ECO:0000313" key="2">
    <source>
        <dbReference type="Proteomes" id="UP000186917"/>
    </source>
</evidence>
<protein>
    <recommendedName>
        <fullName evidence="3">Lipoprotein</fullName>
    </recommendedName>
</protein>
<organism evidence="1 2">
    <name type="scientific">Filimonas lacunae</name>
    <dbReference type="NCBI Taxonomy" id="477680"/>
    <lineage>
        <taxon>Bacteria</taxon>
        <taxon>Pseudomonadati</taxon>
        <taxon>Bacteroidota</taxon>
        <taxon>Chitinophagia</taxon>
        <taxon>Chitinophagales</taxon>
        <taxon>Chitinophagaceae</taxon>
        <taxon>Filimonas</taxon>
    </lineage>
</organism>
<name>A0A1N7QY19_9BACT</name>
<dbReference type="AlphaFoldDB" id="A0A1N7QY19"/>
<proteinExistence type="predicted"/>
<reference evidence="2" key="1">
    <citation type="submission" date="2017-01" db="EMBL/GenBank/DDBJ databases">
        <authorList>
            <person name="Varghese N."/>
            <person name="Submissions S."/>
        </authorList>
    </citation>
    <scope>NUCLEOTIDE SEQUENCE [LARGE SCALE GENOMIC DNA]</scope>
    <source>
        <strain evidence="2">DSM 21054</strain>
    </source>
</reference>
<keyword evidence="2" id="KW-1185">Reference proteome</keyword>